<proteinExistence type="inferred from homology"/>
<accession>A0A7X5SCB1</accession>
<dbReference type="InterPro" id="IPR018391">
    <property type="entry name" value="PQQ_b-propeller_rpt"/>
</dbReference>
<comment type="cofactor">
    <cofactor evidence="1">
        <name>pyrroloquinoline quinone</name>
        <dbReference type="ChEBI" id="CHEBI:58442"/>
    </cofactor>
</comment>
<comment type="similarity">
    <text evidence="2">Belongs to the bacterial PQQ dehydrogenase family.</text>
</comment>
<sequence length="106" mass="10862">ALDAATGRIKWQVKVPGINRVNPNVPAGGQGSLTVSPNLLYAGSMAGNMVALDADTGATLWNHDATGSVISSPAIVDGALYWGAGYGRFNFGTAATANQLTKFVPE</sequence>
<gene>
    <name evidence="5" type="ORF">G3W61_30770</name>
</gene>
<evidence type="ECO:0000256" key="3">
    <source>
        <dbReference type="ARBA" id="ARBA00023002"/>
    </source>
</evidence>
<comment type="caution">
    <text evidence="5">The sequence shown here is derived from an EMBL/GenBank/DDBJ whole genome shotgun (WGS) entry which is preliminary data.</text>
</comment>
<feature type="non-terminal residue" evidence="5">
    <location>
        <position position="1"/>
    </location>
</feature>
<evidence type="ECO:0000256" key="2">
    <source>
        <dbReference type="ARBA" id="ARBA00008156"/>
    </source>
</evidence>
<evidence type="ECO:0000256" key="1">
    <source>
        <dbReference type="ARBA" id="ARBA00001931"/>
    </source>
</evidence>
<protein>
    <submittedName>
        <fullName evidence="5">PQQ-binding-like beta-propeller repeat protein</fullName>
    </submittedName>
</protein>
<evidence type="ECO:0000259" key="4">
    <source>
        <dbReference type="Pfam" id="PF13360"/>
    </source>
</evidence>
<dbReference type="SUPFAM" id="SSF50998">
    <property type="entry name" value="Quinoprotein alcohol dehydrogenase-like"/>
    <property type="match status" value="1"/>
</dbReference>
<dbReference type="EMBL" id="JAAGYU010001758">
    <property type="protein sequence ID" value="NEL80630.1"/>
    <property type="molecule type" value="Genomic_DNA"/>
</dbReference>
<keyword evidence="3" id="KW-0560">Oxidoreductase</keyword>
<dbReference type="GO" id="GO:0016491">
    <property type="term" value="F:oxidoreductase activity"/>
    <property type="evidence" value="ECO:0007669"/>
    <property type="project" value="UniProtKB-KW"/>
</dbReference>
<name>A0A7X5SCB1_XANPE</name>
<evidence type="ECO:0000313" key="6">
    <source>
        <dbReference type="Proteomes" id="UP000471082"/>
    </source>
</evidence>
<evidence type="ECO:0000313" key="5">
    <source>
        <dbReference type="EMBL" id="NEL80630.1"/>
    </source>
</evidence>
<dbReference type="PANTHER" id="PTHR32303:SF10">
    <property type="entry name" value="OUTER MEMBRANE PROTEIN ASSEMBLY FACTOR BAMB"/>
    <property type="match status" value="1"/>
</dbReference>
<dbReference type="AlphaFoldDB" id="A0A7X5SCB1"/>
<feature type="domain" description="Pyrrolo-quinoline quinone repeat" evidence="4">
    <location>
        <begin position="1"/>
        <end position="88"/>
    </location>
</feature>
<organism evidence="5 6">
    <name type="scientific">Xanthomonas perforans</name>
    <dbReference type="NCBI Taxonomy" id="442694"/>
    <lineage>
        <taxon>Bacteria</taxon>
        <taxon>Pseudomonadati</taxon>
        <taxon>Pseudomonadota</taxon>
        <taxon>Gammaproteobacteria</taxon>
        <taxon>Lysobacterales</taxon>
        <taxon>Lysobacteraceae</taxon>
        <taxon>Xanthomonas</taxon>
    </lineage>
</organism>
<dbReference type="InterPro" id="IPR011047">
    <property type="entry name" value="Quinoprotein_ADH-like_sf"/>
</dbReference>
<dbReference type="Proteomes" id="UP000471082">
    <property type="component" value="Unassembled WGS sequence"/>
</dbReference>
<dbReference type="Pfam" id="PF13360">
    <property type="entry name" value="PQQ_2"/>
    <property type="match status" value="1"/>
</dbReference>
<reference evidence="5 6" key="1">
    <citation type="submission" date="2019-11" db="EMBL/GenBank/DDBJ databases">
        <title>Genome-resolved metagenomics to study the prevalence of co-infection and intraspecific heterogeneity among plant pathogen metapopulations.</title>
        <authorList>
            <person name="Newberry E."/>
            <person name="Bhandari R."/>
            <person name="Kemble J."/>
            <person name="Sikora E."/>
            <person name="Potnis N."/>
        </authorList>
    </citation>
    <scope>NUCLEOTIDE SEQUENCE [LARGE SCALE GENOMIC DNA]</scope>
    <source>
        <strain evidence="5">Xp_Tom_Tuscaloosa_18b</strain>
    </source>
</reference>
<dbReference type="SMART" id="SM00564">
    <property type="entry name" value="PQQ"/>
    <property type="match status" value="1"/>
</dbReference>
<dbReference type="InterPro" id="IPR002372">
    <property type="entry name" value="PQQ_rpt_dom"/>
</dbReference>
<dbReference type="Gene3D" id="2.130.10.10">
    <property type="entry name" value="YVTN repeat-like/Quinoprotein amine dehydrogenase"/>
    <property type="match status" value="1"/>
</dbReference>
<dbReference type="PANTHER" id="PTHR32303">
    <property type="entry name" value="QUINOPROTEIN ALCOHOL DEHYDROGENASE (CYTOCHROME C)"/>
    <property type="match status" value="1"/>
</dbReference>
<dbReference type="InterPro" id="IPR015943">
    <property type="entry name" value="WD40/YVTN_repeat-like_dom_sf"/>
</dbReference>
<feature type="non-terminal residue" evidence="5">
    <location>
        <position position="106"/>
    </location>
</feature>